<dbReference type="EMBL" id="JAGIZQ010000007">
    <property type="protein sequence ID" value="KAH6617405.1"/>
    <property type="molecule type" value="Genomic_DNA"/>
</dbReference>
<dbReference type="Proteomes" id="UP000724584">
    <property type="component" value="Unassembled WGS sequence"/>
</dbReference>
<evidence type="ECO:0000313" key="1">
    <source>
        <dbReference type="EMBL" id="KAH6617405.1"/>
    </source>
</evidence>
<organism evidence="1 2">
    <name type="scientific">Chaetomium tenue</name>
    <dbReference type="NCBI Taxonomy" id="1854479"/>
    <lineage>
        <taxon>Eukaryota</taxon>
        <taxon>Fungi</taxon>
        <taxon>Dikarya</taxon>
        <taxon>Ascomycota</taxon>
        <taxon>Pezizomycotina</taxon>
        <taxon>Sordariomycetes</taxon>
        <taxon>Sordariomycetidae</taxon>
        <taxon>Sordariales</taxon>
        <taxon>Chaetomiaceae</taxon>
        <taxon>Chaetomium</taxon>
    </lineage>
</organism>
<evidence type="ECO:0000313" key="2">
    <source>
        <dbReference type="Proteomes" id="UP000724584"/>
    </source>
</evidence>
<sequence>MSPTRPEAPSSGAFIGKLRVLKAPAGFIPHGGCRPSTYNELKPENYEFRAVMLAIHLGLSMLESPRGLRIMAEMGVTVVKHHRLRRDPIRYRDNTVSMSEYAARFLDTLRHDFFNIYLTNNIRQVGGAAEAERKCSSPDTSPYDPKRDGGIKMSQMIIQNIANAARILKDSTTLPKRRKNALKNFRTGVFQMGFATAHELVHKWVGYLDCGHVLSLHWEMAPGCFWEIRFLGGRLLLYIVDRSDPLGVRQAGKIYLFKGEPGEIVKRARELDESYVQRILNFDFEHSARAASNAPLIRRPPAGDLMERVRASVVPKRFEFAFYPEQLDIMNRMEMYTVPAHVPNWLSLVR</sequence>
<keyword evidence="2" id="KW-1185">Reference proteome</keyword>
<name>A0ACB7NY65_9PEZI</name>
<gene>
    <name evidence="1" type="ORF">F5144DRAFT_660626</name>
</gene>
<accession>A0ACB7NY65</accession>
<reference evidence="1 2" key="1">
    <citation type="journal article" date="2021" name="Nat. Commun.">
        <title>Genetic determinants of endophytism in the Arabidopsis root mycobiome.</title>
        <authorList>
            <person name="Mesny F."/>
            <person name="Miyauchi S."/>
            <person name="Thiergart T."/>
            <person name="Pickel B."/>
            <person name="Atanasova L."/>
            <person name="Karlsson M."/>
            <person name="Huettel B."/>
            <person name="Barry K.W."/>
            <person name="Haridas S."/>
            <person name="Chen C."/>
            <person name="Bauer D."/>
            <person name="Andreopoulos W."/>
            <person name="Pangilinan J."/>
            <person name="LaButti K."/>
            <person name="Riley R."/>
            <person name="Lipzen A."/>
            <person name="Clum A."/>
            <person name="Drula E."/>
            <person name="Henrissat B."/>
            <person name="Kohler A."/>
            <person name="Grigoriev I.V."/>
            <person name="Martin F.M."/>
            <person name="Hacquard S."/>
        </authorList>
    </citation>
    <scope>NUCLEOTIDE SEQUENCE [LARGE SCALE GENOMIC DNA]</scope>
    <source>
        <strain evidence="1 2">MPI-SDFR-AT-0079</strain>
    </source>
</reference>
<comment type="caution">
    <text evidence="1">The sequence shown here is derived from an EMBL/GenBank/DDBJ whole genome shotgun (WGS) entry which is preliminary data.</text>
</comment>
<protein>
    <submittedName>
        <fullName evidence="1">Uncharacterized protein</fullName>
    </submittedName>
</protein>
<proteinExistence type="predicted"/>
<feature type="non-terminal residue" evidence="1">
    <location>
        <position position="350"/>
    </location>
</feature>